<evidence type="ECO:0000256" key="3">
    <source>
        <dbReference type="ARBA" id="ARBA00022475"/>
    </source>
</evidence>
<dbReference type="PANTHER" id="PTHR42788">
    <property type="entry name" value="TAURINE IMPORT ATP-BINDING PROTEIN-RELATED"/>
    <property type="match status" value="1"/>
</dbReference>
<keyword evidence="4" id="KW-0547">Nucleotide-binding</keyword>
<dbReference type="EMBL" id="WNDX01000074">
    <property type="protein sequence ID" value="KAF1042780.1"/>
    <property type="molecule type" value="Genomic_DNA"/>
</dbReference>
<dbReference type="CDD" id="cd03293">
    <property type="entry name" value="ABC_NrtD_SsuB_transporters"/>
    <property type="match status" value="1"/>
</dbReference>
<feature type="domain" description="ABC transporter" evidence="6">
    <location>
        <begin position="42"/>
        <end position="269"/>
    </location>
</feature>
<proteinExistence type="inferred from homology"/>
<evidence type="ECO:0000259" key="6">
    <source>
        <dbReference type="PROSITE" id="PS50893"/>
    </source>
</evidence>
<accession>A0A7V8FVY0</accession>
<comment type="similarity">
    <text evidence="1">Belongs to the ABC transporter superfamily.</text>
</comment>
<sequence>MLDKTATCRAASIPAEAGRQPSPLFHTHSIASGSVPPDDMKLSFNNVAKHFGDLHVIEEFTRDIDSGELVALVGPSGCGKSTLLHMAAGLEKPSSGAVTGDGQAIKGPHPERTLMFQENALYPWLTLEQNVALALEFQKVDKKKAAGQARVWLENVKLKGFEHYYPHQVSGGMRQRAALARAFISQPKALLLDEPFGALDALTRMTLQDALRDLIRQQGPTVLLVTHDVDEALFLADRIFVFSPRPATVLKEFNLVHHEKTHDLSEFAAIRREILCLLGIHAEQDEFAKSLEGVGV</sequence>
<dbReference type="SUPFAM" id="SSF52540">
    <property type="entry name" value="P-loop containing nucleoside triphosphate hydrolases"/>
    <property type="match status" value="1"/>
</dbReference>
<keyword evidence="5 7" id="KW-0067">ATP-binding</keyword>
<keyword evidence="2" id="KW-0813">Transport</keyword>
<keyword evidence="3" id="KW-0472">Membrane</keyword>
<name>A0A7V8FVY0_9BURK</name>
<evidence type="ECO:0000256" key="1">
    <source>
        <dbReference type="ARBA" id="ARBA00005417"/>
    </source>
</evidence>
<dbReference type="AlphaFoldDB" id="A0A7V8FVY0"/>
<reference evidence="8" key="1">
    <citation type="journal article" date="2020" name="MBio">
        <title>Horizontal gene transfer to a defensive symbiont with a reduced genome amongst a multipartite beetle microbiome.</title>
        <authorList>
            <person name="Waterworth S.C."/>
            <person name="Florez L.V."/>
            <person name="Rees E.R."/>
            <person name="Hertweck C."/>
            <person name="Kaltenpoth M."/>
            <person name="Kwan J.C."/>
        </authorList>
    </citation>
    <scope>NUCLEOTIDE SEQUENCE [LARGE SCALE GENOMIC DNA]</scope>
</reference>
<evidence type="ECO:0000313" key="7">
    <source>
        <dbReference type="EMBL" id="KAF1042780.1"/>
    </source>
</evidence>
<keyword evidence="3" id="KW-1003">Cell membrane</keyword>
<gene>
    <name evidence="7" type="primary">ssuB_4</name>
    <name evidence="7" type="ORF">GAK35_02528</name>
</gene>
<evidence type="ECO:0000256" key="2">
    <source>
        <dbReference type="ARBA" id="ARBA00022448"/>
    </source>
</evidence>
<protein>
    <submittedName>
        <fullName evidence="7">Aliphatic sulfonates import ATP-binding protein SsuB</fullName>
    </submittedName>
</protein>
<dbReference type="PROSITE" id="PS50893">
    <property type="entry name" value="ABC_TRANSPORTER_2"/>
    <property type="match status" value="1"/>
</dbReference>
<evidence type="ECO:0000256" key="4">
    <source>
        <dbReference type="ARBA" id="ARBA00022741"/>
    </source>
</evidence>
<dbReference type="PROSITE" id="PS00211">
    <property type="entry name" value="ABC_TRANSPORTER_1"/>
    <property type="match status" value="1"/>
</dbReference>
<dbReference type="Gene3D" id="3.40.50.300">
    <property type="entry name" value="P-loop containing nucleotide triphosphate hydrolases"/>
    <property type="match status" value="1"/>
</dbReference>
<dbReference type="InterPro" id="IPR003593">
    <property type="entry name" value="AAA+_ATPase"/>
</dbReference>
<dbReference type="InterPro" id="IPR017871">
    <property type="entry name" value="ABC_transporter-like_CS"/>
</dbReference>
<dbReference type="InterPro" id="IPR050166">
    <property type="entry name" value="ABC_transporter_ATP-bind"/>
</dbReference>
<dbReference type="SMART" id="SM00382">
    <property type="entry name" value="AAA"/>
    <property type="match status" value="1"/>
</dbReference>
<dbReference type="PANTHER" id="PTHR42788:SF13">
    <property type="entry name" value="ALIPHATIC SULFONATES IMPORT ATP-BINDING PROTEIN SSUB"/>
    <property type="match status" value="1"/>
</dbReference>
<comment type="caution">
    <text evidence="7">The sequence shown here is derived from an EMBL/GenBank/DDBJ whole genome shotgun (WGS) entry which is preliminary data.</text>
</comment>
<dbReference type="GO" id="GO:0005524">
    <property type="term" value="F:ATP binding"/>
    <property type="evidence" value="ECO:0007669"/>
    <property type="project" value="UniProtKB-KW"/>
</dbReference>
<dbReference type="InterPro" id="IPR027417">
    <property type="entry name" value="P-loop_NTPase"/>
</dbReference>
<dbReference type="InterPro" id="IPR003439">
    <property type="entry name" value="ABC_transporter-like_ATP-bd"/>
</dbReference>
<dbReference type="Pfam" id="PF00005">
    <property type="entry name" value="ABC_tran"/>
    <property type="match status" value="1"/>
</dbReference>
<evidence type="ECO:0000313" key="8">
    <source>
        <dbReference type="Proteomes" id="UP000462435"/>
    </source>
</evidence>
<evidence type="ECO:0000256" key="5">
    <source>
        <dbReference type="ARBA" id="ARBA00022840"/>
    </source>
</evidence>
<dbReference type="Proteomes" id="UP000462435">
    <property type="component" value="Unassembled WGS sequence"/>
</dbReference>
<organism evidence="7 8">
    <name type="scientific">Herbaspirillum frisingense</name>
    <dbReference type="NCBI Taxonomy" id="92645"/>
    <lineage>
        <taxon>Bacteria</taxon>
        <taxon>Pseudomonadati</taxon>
        <taxon>Pseudomonadota</taxon>
        <taxon>Betaproteobacteria</taxon>
        <taxon>Burkholderiales</taxon>
        <taxon>Oxalobacteraceae</taxon>
        <taxon>Herbaspirillum</taxon>
    </lineage>
</organism>
<dbReference type="GO" id="GO:0016887">
    <property type="term" value="F:ATP hydrolysis activity"/>
    <property type="evidence" value="ECO:0007669"/>
    <property type="project" value="InterPro"/>
</dbReference>